<dbReference type="InterPro" id="IPR036388">
    <property type="entry name" value="WH-like_DNA-bd_sf"/>
</dbReference>
<feature type="binding site" evidence="1">
    <location>
        <position position="90"/>
    </location>
    <ligand>
        <name>Ni(2+)</name>
        <dbReference type="ChEBI" id="CHEBI:49786"/>
    </ligand>
</feature>
<dbReference type="InterPro" id="IPR026043">
    <property type="entry name" value="NadR"/>
</dbReference>
<proteinExistence type="predicted"/>
<dbReference type="InterPro" id="IPR013196">
    <property type="entry name" value="HTH_11"/>
</dbReference>
<dbReference type="PIRSF" id="PIRSF037847">
    <property type="entry name" value="NiaR"/>
    <property type="match status" value="1"/>
</dbReference>
<dbReference type="Gene3D" id="1.10.10.10">
    <property type="entry name" value="Winged helix-like DNA-binding domain superfamily/Winged helix DNA-binding domain"/>
    <property type="match status" value="1"/>
</dbReference>
<dbReference type="SUPFAM" id="SSF75500">
    <property type="entry name" value="Putative transcriptional regulator TM1602, C-terminal domain"/>
    <property type="match status" value="1"/>
</dbReference>
<keyword evidence="1" id="KW-0479">Metal-binding</keyword>
<accession>A0A4R7ZSE2</accession>
<dbReference type="PANTHER" id="PTHR40068:SF1">
    <property type="entry name" value="TRANSCRIPTION REPRESSOR NIAR-RELATED"/>
    <property type="match status" value="1"/>
</dbReference>
<comment type="caution">
    <text evidence="4">The sequence shown here is derived from an EMBL/GenBank/DDBJ whole genome shotgun (WGS) entry which is preliminary data.</text>
</comment>
<dbReference type="InterPro" id="IPR035922">
    <property type="entry name" value="3H_dom_sf"/>
</dbReference>
<evidence type="ECO:0000259" key="3">
    <source>
        <dbReference type="Pfam" id="PF08279"/>
    </source>
</evidence>
<dbReference type="Gene3D" id="3.30.1340.20">
    <property type="entry name" value="3H domain"/>
    <property type="match status" value="1"/>
</dbReference>
<feature type="domain" description="3H" evidence="2">
    <location>
        <begin position="78"/>
        <end position="174"/>
    </location>
</feature>
<keyword evidence="1" id="KW-0533">Nickel</keyword>
<feature type="binding site" evidence="1">
    <location>
        <position position="151"/>
    </location>
    <ligand>
        <name>Ni(2+)</name>
        <dbReference type="ChEBI" id="CHEBI:49786"/>
    </ligand>
</feature>
<feature type="binding site" evidence="1">
    <location>
        <position position="149"/>
    </location>
    <ligand>
        <name>Ni(2+)</name>
        <dbReference type="ChEBI" id="CHEBI:49786"/>
    </ligand>
</feature>
<dbReference type="InterPro" id="IPR036390">
    <property type="entry name" value="WH_DNA-bd_sf"/>
</dbReference>
<organism evidence="4 5">
    <name type="scientific">Breznakia blatticola</name>
    <dbReference type="NCBI Taxonomy" id="1754012"/>
    <lineage>
        <taxon>Bacteria</taxon>
        <taxon>Bacillati</taxon>
        <taxon>Bacillota</taxon>
        <taxon>Erysipelotrichia</taxon>
        <taxon>Erysipelotrichales</taxon>
        <taxon>Erysipelotrichaceae</taxon>
        <taxon>Breznakia</taxon>
    </lineage>
</organism>
<protein>
    <recommendedName>
        <fullName evidence="6">Transcriptional regulator</fullName>
    </recommendedName>
</protein>
<feature type="binding site" evidence="1">
    <location>
        <position position="82"/>
    </location>
    <ligand>
        <name>Ni(2+)</name>
        <dbReference type="ChEBI" id="CHEBI:49786"/>
    </ligand>
</feature>
<reference evidence="4 5" key="1">
    <citation type="submission" date="2019-03" db="EMBL/GenBank/DDBJ databases">
        <title>Genomic Encyclopedia of Type Strains, Phase IV (KMG-IV): sequencing the most valuable type-strain genomes for metagenomic binning, comparative biology and taxonomic classification.</title>
        <authorList>
            <person name="Goeker M."/>
        </authorList>
    </citation>
    <scope>NUCLEOTIDE SEQUENCE [LARGE SCALE GENOMIC DNA]</scope>
    <source>
        <strain evidence="4 5">DSM 28867</strain>
    </source>
</reference>
<dbReference type="RefSeq" id="WP_134169492.1">
    <property type="nucleotide sequence ID" value="NZ_SODD01000017.1"/>
</dbReference>
<evidence type="ECO:0000313" key="4">
    <source>
        <dbReference type="EMBL" id="TDW19791.1"/>
    </source>
</evidence>
<dbReference type="Pfam" id="PF02829">
    <property type="entry name" value="3H"/>
    <property type="match status" value="1"/>
</dbReference>
<dbReference type="GO" id="GO:0046872">
    <property type="term" value="F:metal ion binding"/>
    <property type="evidence" value="ECO:0007669"/>
    <property type="project" value="UniProtKB-KW"/>
</dbReference>
<evidence type="ECO:0008006" key="6">
    <source>
        <dbReference type="Google" id="ProtNLM"/>
    </source>
</evidence>
<keyword evidence="5" id="KW-1185">Reference proteome</keyword>
<feature type="domain" description="Helix-turn-helix type 11" evidence="3">
    <location>
        <begin position="14"/>
        <end position="66"/>
    </location>
</feature>
<dbReference type="Pfam" id="PF08279">
    <property type="entry name" value="HTH_11"/>
    <property type="match status" value="1"/>
</dbReference>
<dbReference type="AlphaFoldDB" id="A0A4R7ZSE2"/>
<sequence>MENKPKKEALTSQRRDAILDDLKHTTQPLNATKLAQKYGVSRQIIVGDIAILKARQEPIVASVKGYLYLREHDEYYTIACKHEESQTGDELSLIVDQGGIIVNVIVDHPLYGELIGQLDIHSRYDVKAFVEKSKSLGARNLSELNDGVHLHTIQCPNEETFERIKNVLREHHYLYE</sequence>
<dbReference type="Proteomes" id="UP000294743">
    <property type="component" value="Unassembled WGS sequence"/>
</dbReference>
<dbReference type="EMBL" id="SODD01000017">
    <property type="protein sequence ID" value="TDW19791.1"/>
    <property type="molecule type" value="Genomic_DNA"/>
</dbReference>
<evidence type="ECO:0000256" key="1">
    <source>
        <dbReference type="PIRSR" id="PIRSR037847-1"/>
    </source>
</evidence>
<dbReference type="PANTHER" id="PTHR40068">
    <property type="entry name" value="TRANSCRIPTION REPRESSOR NIAR-RELATED"/>
    <property type="match status" value="1"/>
</dbReference>
<dbReference type="SUPFAM" id="SSF46785">
    <property type="entry name" value="Winged helix' DNA-binding domain"/>
    <property type="match status" value="1"/>
</dbReference>
<dbReference type="OrthoDB" id="9792661at2"/>
<evidence type="ECO:0000259" key="2">
    <source>
        <dbReference type="Pfam" id="PF02829"/>
    </source>
</evidence>
<gene>
    <name evidence="4" type="ORF">EDD63_11711</name>
</gene>
<evidence type="ECO:0000313" key="5">
    <source>
        <dbReference type="Proteomes" id="UP000294743"/>
    </source>
</evidence>
<name>A0A4R7ZSE2_9FIRM</name>
<dbReference type="InterPro" id="IPR004173">
    <property type="entry name" value="3H_domain"/>
</dbReference>